<dbReference type="EMBL" id="GL377319">
    <property type="protein sequence ID" value="EFI91112.1"/>
    <property type="molecule type" value="Genomic_DNA"/>
</dbReference>
<dbReference type="GeneID" id="9588446"/>
<evidence type="ECO:0000313" key="2">
    <source>
        <dbReference type="EMBL" id="EFI91112.1"/>
    </source>
</evidence>
<sequence>MFNDLFFHRLFSASPVASIYFSPLILVYLAGGGRLRVATACLHPHASPWSSPPWLTIIMTSLICMHSSSTCIPTYTSRSPYAHTGWSPHYIPRRTRICLRLTNLLTSSWTGYDAGALLTLHLGTVLTLDELTTLT</sequence>
<protein>
    <submittedName>
        <fullName evidence="2">Expressed protein</fullName>
    </submittedName>
</protein>
<dbReference type="RefSeq" id="XP_003026015.1">
    <property type="nucleotide sequence ID" value="XM_003025969.1"/>
</dbReference>
<dbReference type="VEuPathDB" id="FungiDB:SCHCODRAFT_02102315"/>
<keyword evidence="1" id="KW-1133">Transmembrane helix</keyword>
<dbReference type="KEGG" id="scm:SCHCO_02102315"/>
<dbReference type="Proteomes" id="UP000007431">
    <property type="component" value="Unassembled WGS sequence"/>
</dbReference>
<feature type="transmembrane region" description="Helical" evidence="1">
    <location>
        <begin position="6"/>
        <end position="29"/>
    </location>
</feature>
<evidence type="ECO:0000256" key="1">
    <source>
        <dbReference type="SAM" id="Phobius"/>
    </source>
</evidence>
<feature type="non-terminal residue" evidence="2">
    <location>
        <position position="135"/>
    </location>
</feature>
<accession>D8QLY6</accession>
<dbReference type="InParanoid" id="D8QLY6"/>
<proteinExistence type="predicted"/>
<keyword evidence="1" id="KW-0812">Transmembrane</keyword>
<evidence type="ECO:0000313" key="3">
    <source>
        <dbReference type="Proteomes" id="UP000007431"/>
    </source>
</evidence>
<gene>
    <name evidence="2" type="ORF">SCHCODRAFT_86315</name>
</gene>
<reference evidence="2 3" key="1">
    <citation type="journal article" date="2010" name="Nat. Biotechnol.">
        <title>Genome sequence of the model mushroom Schizophyllum commune.</title>
        <authorList>
            <person name="Ohm R.A."/>
            <person name="de Jong J.F."/>
            <person name="Lugones L.G."/>
            <person name="Aerts A."/>
            <person name="Kothe E."/>
            <person name="Stajich J.E."/>
            <person name="de Vries R.P."/>
            <person name="Record E."/>
            <person name="Levasseur A."/>
            <person name="Baker S.E."/>
            <person name="Bartholomew K.A."/>
            <person name="Coutinho P.M."/>
            <person name="Erdmann S."/>
            <person name="Fowler T.J."/>
            <person name="Gathman A.C."/>
            <person name="Lombard V."/>
            <person name="Henrissat B."/>
            <person name="Knabe N."/>
            <person name="Kuees U."/>
            <person name="Lilly W.W."/>
            <person name="Lindquist E."/>
            <person name="Lucas S."/>
            <person name="Magnuson J.K."/>
            <person name="Piumi F."/>
            <person name="Raudaskoski M."/>
            <person name="Salamov A."/>
            <person name="Schmutz J."/>
            <person name="Schwarze F.W.M.R."/>
            <person name="vanKuyk P.A."/>
            <person name="Horton J.S."/>
            <person name="Grigoriev I.V."/>
            <person name="Woesten H.A.B."/>
        </authorList>
    </citation>
    <scope>NUCLEOTIDE SEQUENCE [LARGE SCALE GENOMIC DNA]</scope>
    <source>
        <strain evidence="3">H4-8 / FGSC 9210</strain>
    </source>
</reference>
<keyword evidence="1" id="KW-0472">Membrane</keyword>
<dbReference type="AlphaFoldDB" id="D8QLY6"/>
<organism evidence="3">
    <name type="scientific">Schizophyllum commune (strain H4-8 / FGSC 9210)</name>
    <name type="common">Split gill fungus</name>
    <dbReference type="NCBI Taxonomy" id="578458"/>
    <lineage>
        <taxon>Eukaryota</taxon>
        <taxon>Fungi</taxon>
        <taxon>Dikarya</taxon>
        <taxon>Basidiomycota</taxon>
        <taxon>Agaricomycotina</taxon>
        <taxon>Agaricomycetes</taxon>
        <taxon>Agaricomycetidae</taxon>
        <taxon>Agaricales</taxon>
        <taxon>Schizophyllaceae</taxon>
        <taxon>Schizophyllum</taxon>
    </lineage>
</organism>
<dbReference type="HOGENOM" id="CLU_1886938_0_0_1"/>
<keyword evidence="3" id="KW-1185">Reference proteome</keyword>
<name>D8QLY6_SCHCM</name>